<dbReference type="Proteomes" id="UP000070498">
    <property type="component" value="Unassembled WGS sequence"/>
</dbReference>
<keyword evidence="1" id="KW-1133">Transmembrane helix</keyword>
<evidence type="ECO:0000313" key="3">
    <source>
        <dbReference type="EMBL" id="KXG86542.1"/>
    </source>
</evidence>
<sequence length="146" mass="16724">MRSIKDRVRHAISFEIIGLLLIIPLGAIAFEIPVTDIGIVGIVSATAATIWNYLYNLGFDKTMQRWRGTTQKTMLARVAHAVIFELGLLVVLMPFIAWYLNVSLIHALVMDVSFALFYVVYAFVFNWCYDRLFPLPEWNTEPLAKR</sequence>
<gene>
    <name evidence="3" type="ORF">ATO67_00460</name>
</gene>
<feature type="transmembrane region" description="Helical" evidence="1">
    <location>
        <begin position="78"/>
        <end position="99"/>
    </location>
</feature>
<dbReference type="OrthoDB" id="1631120at2"/>
<keyword evidence="1" id="KW-0812">Transmembrane</keyword>
<keyword evidence="1" id="KW-0472">Membrane</keyword>
<dbReference type="RefSeq" id="WP_067642777.1">
    <property type="nucleotide sequence ID" value="NZ_KQ961023.1"/>
</dbReference>
<feature type="domain" description="Chlorhexidine efflux transporter" evidence="2">
    <location>
        <begin position="72"/>
        <end position="134"/>
    </location>
</feature>
<name>A0A135P550_9HYPH</name>
<dbReference type="InterPro" id="IPR007896">
    <property type="entry name" value="BTP_bacteria"/>
</dbReference>
<comment type="caution">
    <text evidence="3">The sequence shown here is derived from an EMBL/GenBank/DDBJ whole genome shotgun (WGS) entry which is preliminary data.</text>
</comment>
<dbReference type="EMBL" id="LNUW01000015">
    <property type="protein sequence ID" value="KXG86542.1"/>
    <property type="molecule type" value="Genomic_DNA"/>
</dbReference>
<dbReference type="Pfam" id="PF05232">
    <property type="entry name" value="BTP"/>
    <property type="match status" value="2"/>
</dbReference>
<dbReference type="STRING" id="2052828.ATO67_00460"/>
<feature type="transmembrane region" description="Helical" evidence="1">
    <location>
        <begin position="105"/>
        <end position="129"/>
    </location>
</feature>
<dbReference type="InterPro" id="IPR058208">
    <property type="entry name" value="PACE"/>
</dbReference>
<dbReference type="NCBIfam" id="NF033664">
    <property type="entry name" value="PACE_transport"/>
    <property type="match status" value="1"/>
</dbReference>
<accession>A0A135P550</accession>
<protein>
    <recommendedName>
        <fullName evidence="2">Chlorhexidine efflux transporter domain-containing protein</fullName>
    </recommendedName>
</protein>
<feature type="transmembrane region" description="Helical" evidence="1">
    <location>
        <begin position="12"/>
        <end position="32"/>
    </location>
</feature>
<organism evidence="3 4">
    <name type="scientific">Agrobacterium bohemicum</name>
    <dbReference type="NCBI Taxonomy" id="2052828"/>
    <lineage>
        <taxon>Bacteria</taxon>
        <taxon>Pseudomonadati</taxon>
        <taxon>Pseudomonadota</taxon>
        <taxon>Alphaproteobacteria</taxon>
        <taxon>Hyphomicrobiales</taxon>
        <taxon>Rhizobiaceae</taxon>
        <taxon>Rhizobium/Agrobacterium group</taxon>
        <taxon>Agrobacterium</taxon>
    </lineage>
</organism>
<dbReference type="AlphaFoldDB" id="A0A135P550"/>
<keyword evidence="4" id="KW-1185">Reference proteome</keyword>
<feature type="domain" description="Chlorhexidine efflux transporter" evidence="2">
    <location>
        <begin position="2"/>
        <end position="65"/>
    </location>
</feature>
<evidence type="ECO:0000259" key="2">
    <source>
        <dbReference type="Pfam" id="PF05232"/>
    </source>
</evidence>
<evidence type="ECO:0000313" key="4">
    <source>
        <dbReference type="Proteomes" id="UP000070498"/>
    </source>
</evidence>
<feature type="transmembrane region" description="Helical" evidence="1">
    <location>
        <begin position="38"/>
        <end position="57"/>
    </location>
</feature>
<evidence type="ECO:0000256" key="1">
    <source>
        <dbReference type="SAM" id="Phobius"/>
    </source>
</evidence>
<proteinExistence type="predicted"/>
<reference evidence="3 4" key="1">
    <citation type="submission" date="2015-11" db="EMBL/GenBank/DDBJ databases">
        <title>Draft genome sequence of Agrobacterium sp. R89-1.</title>
        <authorList>
            <person name="Zahradnik J."/>
            <person name="Kyslikova E."/>
            <person name="Palyzova A."/>
            <person name="Kyslik P."/>
        </authorList>
    </citation>
    <scope>NUCLEOTIDE SEQUENCE [LARGE SCALE GENOMIC DNA]</scope>
    <source>
        <strain evidence="3 4">R89-1</strain>
    </source>
</reference>